<feature type="transmembrane region" description="Helical" evidence="1">
    <location>
        <begin position="68"/>
        <end position="89"/>
    </location>
</feature>
<organism evidence="2 3">
    <name type="scientific">Zunongwangia profunda</name>
    <dbReference type="NCBI Taxonomy" id="398743"/>
    <lineage>
        <taxon>Bacteria</taxon>
        <taxon>Pseudomonadati</taxon>
        <taxon>Bacteroidota</taxon>
        <taxon>Flavobacteriia</taxon>
        <taxon>Flavobacteriales</taxon>
        <taxon>Flavobacteriaceae</taxon>
        <taxon>Zunongwangia</taxon>
    </lineage>
</organism>
<dbReference type="EMBL" id="DPMF01000012">
    <property type="protein sequence ID" value="HCV79522.1"/>
    <property type="molecule type" value="Genomic_DNA"/>
</dbReference>
<sequence>MNKDYSQDLSEIRNLMNRSSRFLSLSGTSGIMAGIYAIIGAGIAKIFFFPTFPTQLDYQNTGYTHSQVLPIVIDLLLVLLLSVVTAYVLSVKEAKKNNEKIWDETAKRLVFHFLVPLLTGGAYILLKLNQGDFASAAALMLIFYGLALLNASKYTIGTIKYLGISEILIGLICACFPGYGFWFWTIGFGLLHIIYGSLMIIQQK</sequence>
<feature type="transmembrane region" description="Helical" evidence="1">
    <location>
        <begin position="132"/>
        <end position="149"/>
    </location>
</feature>
<accession>A0A3D5IWA9</accession>
<protein>
    <submittedName>
        <fullName evidence="2">Uncharacterized protein</fullName>
    </submittedName>
</protein>
<feature type="transmembrane region" description="Helical" evidence="1">
    <location>
        <begin position="109"/>
        <end position="126"/>
    </location>
</feature>
<name>A0A3D5IWA9_9FLAO</name>
<keyword evidence="1" id="KW-0472">Membrane</keyword>
<evidence type="ECO:0000313" key="2">
    <source>
        <dbReference type="EMBL" id="HCV79522.1"/>
    </source>
</evidence>
<keyword evidence="1" id="KW-1133">Transmembrane helix</keyword>
<evidence type="ECO:0000313" key="3">
    <source>
        <dbReference type="Proteomes" id="UP000264330"/>
    </source>
</evidence>
<evidence type="ECO:0000256" key="1">
    <source>
        <dbReference type="SAM" id="Phobius"/>
    </source>
</evidence>
<keyword evidence="1" id="KW-0812">Transmembrane</keyword>
<proteinExistence type="predicted"/>
<gene>
    <name evidence="2" type="ORF">DGQ38_00525</name>
</gene>
<feature type="transmembrane region" description="Helical" evidence="1">
    <location>
        <begin position="185"/>
        <end position="201"/>
    </location>
</feature>
<feature type="transmembrane region" description="Helical" evidence="1">
    <location>
        <begin position="21"/>
        <end position="48"/>
    </location>
</feature>
<reference evidence="2 3" key="1">
    <citation type="journal article" date="2018" name="Nat. Biotechnol.">
        <title>A standardized bacterial taxonomy based on genome phylogeny substantially revises the tree of life.</title>
        <authorList>
            <person name="Parks D.H."/>
            <person name="Chuvochina M."/>
            <person name="Waite D.W."/>
            <person name="Rinke C."/>
            <person name="Skarshewski A."/>
            <person name="Chaumeil P.A."/>
            <person name="Hugenholtz P."/>
        </authorList>
    </citation>
    <scope>NUCLEOTIDE SEQUENCE [LARGE SCALE GENOMIC DNA]</scope>
    <source>
        <strain evidence="2">UBA9359</strain>
    </source>
</reference>
<dbReference type="AlphaFoldDB" id="A0A3D5IWA9"/>
<dbReference type="OMA" id="YGLYFWA"/>
<dbReference type="Proteomes" id="UP000264330">
    <property type="component" value="Unassembled WGS sequence"/>
</dbReference>
<comment type="caution">
    <text evidence="2">The sequence shown here is derived from an EMBL/GenBank/DDBJ whole genome shotgun (WGS) entry which is preliminary data.</text>
</comment>
<dbReference type="RefSeq" id="WP_013072935.1">
    <property type="nucleotide sequence ID" value="NZ_CAJXAW010000019.1"/>
</dbReference>